<dbReference type="InterPro" id="IPR011059">
    <property type="entry name" value="Metal-dep_hydrolase_composite"/>
</dbReference>
<accession>A0A0D2D169</accession>
<dbReference type="SUPFAM" id="SSF51338">
    <property type="entry name" value="Composite domain of metallo-dependent hydrolases"/>
    <property type="match status" value="1"/>
</dbReference>
<reference evidence="6 7" key="1">
    <citation type="submission" date="2015-01" db="EMBL/GenBank/DDBJ databases">
        <title>The Genome Sequence of Exophiala xenobiotica CBS118157.</title>
        <authorList>
            <consortium name="The Broad Institute Genomics Platform"/>
            <person name="Cuomo C."/>
            <person name="de Hoog S."/>
            <person name="Gorbushina A."/>
            <person name="Stielow B."/>
            <person name="Teixiera M."/>
            <person name="Abouelleil A."/>
            <person name="Chapman S.B."/>
            <person name="Priest M."/>
            <person name="Young S.K."/>
            <person name="Wortman J."/>
            <person name="Nusbaum C."/>
            <person name="Birren B."/>
        </authorList>
    </citation>
    <scope>NUCLEOTIDE SEQUENCE [LARGE SCALE GENOMIC DNA]</scope>
    <source>
        <strain evidence="6 7">CBS 118157</strain>
    </source>
</reference>
<dbReference type="EMBL" id="KN847319">
    <property type="protein sequence ID" value="KIW56157.1"/>
    <property type="molecule type" value="Genomic_DNA"/>
</dbReference>
<dbReference type="PANTHER" id="PTHR11271">
    <property type="entry name" value="GUANINE DEAMINASE"/>
    <property type="match status" value="1"/>
</dbReference>
<dbReference type="InterPro" id="IPR051607">
    <property type="entry name" value="Metallo-dep_hydrolases"/>
</dbReference>
<dbReference type="PANTHER" id="PTHR11271:SF37">
    <property type="entry name" value="FAMILY PROTEIN, PUTATIVE (AFU_ORTHOLOGUE AFUA_4G00460)-RELATED"/>
    <property type="match status" value="1"/>
</dbReference>
<name>A0A0D2D169_9EURO</name>
<evidence type="ECO:0000313" key="6">
    <source>
        <dbReference type="EMBL" id="KIW56157.1"/>
    </source>
</evidence>
<evidence type="ECO:0000313" key="7">
    <source>
        <dbReference type="Proteomes" id="UP000054342"/>
    </source>
</evidence>
<comment type="cofactor">
    <cofactor evidence="1">
        <name>Zn(2+)</name>
        <dbReference type="ChEBI" id="CHEBI:29105"/>
    </cofactor>
</comment>
<dbReference type="GO" id="GO:0019239">
    <property type="term" value="F:deaminase activity"/>
    <property type="evidence" value="ECO:0007669"/>
    <property type="project" value="TreeGrafter"/>
</dbReference>
<evidence type="ECO:0000259" key="5">
    <source>
        <dbReference type="Pfam" id="PF01979"/>
    </source>
</evidence>
<keyword evidence="2" id="KW-0479">Metal-binding</keyword>
<dbReference type="SUPFAM" id="SSF51556">
    <property type="entry name" value="Metallo-dependent hydrolases"/>
    <property type="match status" value="1"/>
</dbReference>
<protein>
    <recommendedName>
        <fullName evidence="5">Amidohydrolase-related domain-containing protein</fullName>
    </recommendedName>
</protein>
<dbReference type="Pfam" id="PF01979">
    <property type="entry name" value="Amidohydro_1"/>
    <property type="match status" value="1"/>
</dbReference>
<keyword evidence="4" id="KW-0862">Zinc</keyword>
<dbReference type="HOGENOM" id="CLU_012358_11_3_1"/>
<evidence type="ECO:0000256" key="3">
    <source>
        <dbReference type="ARBA" id="ARBA00022801"/>
    </source>
</evidence>
<proteinExistence type="predicted"/>
<dbReference type="AlphaFoldDB" id="A0A0D2D169"/>
<dbReference type="STRING" id="348802.A0A0D2D169"/>
<dbReference type="InterPro" id="IPR006680">
    <property type="entry name" value="Amidohydro-rel"/>
</dbReference>
<dbReference type="GO" id="GO:0046872">
    <property type="term" value="F:metal ion binding"/>
    <property type="evidence" value="ECO:0007669"/>
    <property type="project" value="UniProtKB-KW"/>
</dbReference>
<evidence type="ECO:0000256" key="2">
    <source>
        <dbReference type="ARBA" id="ARBA00022723"/>
    </source>
</evidence>
<sequence>MKGWRRTWYQARNLMSYVYEARDAYWGQLSGCLEAINCGTTLVLDHAHIVYTPEHANSALSATIDSGIRAIFAYTVPIRMTQWDKTSCVPNQELLPDWALSQIGNWTQQYNHKSAMVEVGMGFDLWFLPRDMVLGMLERLRAKALRVLTTHVGRNAFQGLDSVVELFSSYDLLQHPYEPSDTTAKLPFLLLSHCTGLQDKDLSILASTGTPISSTPDTEAHMGMGWSVSLHPAMRRHKSANISLGVDCHSSNPSSIALQARALLQLARLEHNNRLLANDQFPAANVKSSSEEAFNLMTIRGARCLGLDGEVGSIAKGKNADLVIFDAKNSVGMLSAVEYDPVTAIVRFSEAADIDTVIINGEIRKRNGRLVDLAVSGDGVEGKAVNGNKTPMPWSQIAEEVRKSQKDIQARVDGLSIEQGRNTLLGMFHVDQSKLVDAS</sequence>
<keyword evidence="3" id="KW-0378">Hydrolase</keyword>
<dbReference type="Gene3D" id="3.20.20.140">
    <property type="entry name" value="Metal-dependent hydrolases"/>
    <property type="match status" value="1"/>
</dbReference>
<gene>
    <name evidence="6" type="ORF">PV05_04837</name>
</gene>
<dbReference type="OrthoDB" id="194468at2759"/>
<dbReference type="RefSeq" id="XP_013316741.1">
    <property type="nucleotide sequence ID" value="XM_013461287.1"/>
</dbReference>
<dbReference type="GeneID" id="25326745"/>
<feature type="domain" description="Amidohydrolase-related" evidence="5">
    <location>
        <begin position="14"/>
        <end position="363"/>
    </location>
</feature>
<organism evidence="6 7">
    <name type="scientific">Exophiala xenobiotica</name>
    <dbReference type="NCBI Taxonomy" id="348802"/>
    <lineage>
        <taxon>Eukaryota</taxon>
        <taxon>Fungi</taxon>
        <taxon>Dikarya</taxon>
        <taxon>Ascomycota</taxon>
        <taxon>Pezizomycotina</taxon>
        <taxon>Eurotiomycetes</taxon>
        <taxon>Chaetothyriomycetidae</taxon>
        <taxon>Chaetothyriales</taxon>
        <taxon>Herpotrichiellaceae</taxon>
        <taxon>Exophiala</taxon>
    </lineage>
</organism>
<evidence type="ECO:0000256" key="4">
    <source>
        <dbReference type="ARBA" id="ARBA00022833"/>
    </source>
</evidence>
<dbReference type="Proteomes" id="UP000054342">
    <property type="component" value="Unassembled WGS sequence"/>
</dbReference>
<dbReference type="Gene3D" id="2.30.40.10">
    <property type="entry name" value="Urease, subunit C, domain 1"/>
    <property type="match status" value="1"/>
</dbReference>
<evidence type="ECO:0000256" key="1">
    <source>
        <dbReference type="ARBA" id="ARBA00001947"/>
    </source>
</evidence>
<dbReference type="InterPro" id="IPR032466">
    <property type="entry name" value="Metal_Hydrolase"/>
</dbReference>
<dbReference type="GO" id="GO:0005829">
    <property type="term" value="C:cytosol"/>
    <property type="evidence" value="ECO:0007669"/>
    <property type="project" value="TreeGrafter"/>
</dbReference>
<keyword evidence="7" id="KW-1185">Reference proteome</keyword>